<feature type="transmembrane region" description="Helical" evidence="1">
    <location>
        <begin position="29"/>
        <end position="51"/>
    </location>
</feature>
<keyword evidence="1" id="KW-1133">Transmembrane helix</keyword>
<dbReference type="EMBL" id="JACDTZ010000002">
    <property type="protein sequence ID" value="MBA5245389.1"/>
    <property type="molecule type" value="Genomic_DNA"/>
</dbReference>
<gene>
    <name evidence="2" type="ORF">H0193_11335</name>
</gene>
<keyword evidence="1" id="KW-0812">Transmembrane</keyword>
<evidence type="ECO:0000313" key="3">
    <source>
        <dbReference type="Proteomes" id="UP000523682"/>
    </source>
</evidence>
<evidence type="ECO:0000256" key="1">
    <source>
        <dbReference type="SAM" id="Phobius"/>
    </source>
</evidence>
<protein>
    <submittedName>
        <fullName evidence="2">Glycerol dehydrogenase</fullName>
    </submittedName>
</protein>
<dbReference type="AlphaFoldDB" id="A0A7W2I4P6"/>
<dbReference type="Proteomes" id="UP000523682">
    <property type="component" value="Unassembled WGS sequence"/>
</dbReference>
<keyword evidence="1" id="KW-0472">Membrane</keyword>
<feature type="transmembrane region" description="Helical" evidence="1">
    <location>
        <begin position="5"/>
        <end position="23"/>
    </location>
</feature>
<comment type="caution">
    <text evidence="2">The sequence shown here is derived from an EMBL/GenBank/DDBJ whole genome shotgun (WGS) entry which is preliminary data.</text>
</comment>
<organism evidence="2 3">
    <name type="scientific">Corynebacterium haemomassiliense</name>
    <dbReference type="NCBI Taxonomy" id="2754726"/>
    <lineage>
        <taxon>Bacteria</taxon>
        <taxon>Bacillati</taxon>
        <taxon>Actinomycetota</taxon>
        <taxon>Actinomycetes</taxon>
        <taxon>Mycobacteriales</taxon>
        <taxon>Corynebacteriaceae</taxon>
        <taxon>Corynebacterium</taxon>
    </lineage>
</organism>
<name>A0A7W2I4P6_9CORY</name>
<proteinExistence type="predicted"/>
<evidence type="ECO:0000313" key="2">
    <source>
        <dbReference type="EMBL" id="MBA5245389.1"/>
    </source>
</evidence>
<accession>A0A7W2I4P6</accession>
<keyword evidence="3" id="KW-1185">Reference proteome</keyword>
<reference evidence="2 3" key="1">
    <citation type="submission" date="2020-07" db="EMBL/GenBank/DDBJ databases">
        <title>Draft genome and description of Corynebacterium haemomassiliense strain Marseile-Q3615 sp. nov.</title>
        <authorList>
            <person name="Boxberger M."/>
            <person name="La Scola B."/>
        </authorList>
    </citation>
    <scope>NUCLEOTIDE SEQUENCE [LARGE SCALE GENOMIC DNA]</scope>
    <source>
        <strain evidence="2 3">Marseille-Q3615</strain>
    </source>
</reference>
<dbReference type="RefSeq" id="WP_070473261.1">
    <property type="nucleotide sequence ID" value="NZ_CP170998.1"/>
</dbReference>
<sequence length="55" mass="5590">MGRWVVAIAGAVIGALFFGWLLQMLGVTGILYTVGVLVGSAVTSSLAGTLIKPGR</sequence>